<protein>
    <recommendedName>
        <fullName evidence="2">Fibronectin type-III domain-containing protein</fullName>
    </recommendedName>
</protein>
<comment type="caution">
    <text evidence="3">The sequence shown here is derived from an EMBL/GenBank/DDBJ whole genome shotgun (WGS) entry which is preliminary data.</text>
</comment>
<evidence type="ECO:0000313" key="3">
    <source>
        <dbReference type="EMBL" id="CAH1775800.1"/>
    </source>
</evidence>
<reference evidence="3" key="1">
    <citation type="submission" date="2022-03" db="EMBL/GenBank/DDBJ databases">
        <authorList>
            <person name="Martin C."/>
        </authorList>
    </citation>
    <scope>NUCLEOTIDE SEQUENCE</scope>
</reference>
<evidence type="ECO:0000313" key="4">
    <source>
        <dbReference type="Proteomes" id="UP000749559"/>
    </source>
</evidence>
<sequence length="113" mass="12165">NDGLQTIHVGTSYSLKSVPANNNNTIQVKACNNAQVEGPPIATTSVTPEGRPSDPKEVKVSSIESTNVSVVWKPPTQHPSFSTISKYEAVLTHTQNRSKECNVTSPTITFTNL</sequence>
<dbReference type="InterPro" id="IPR013783">
    <property type="entry name" value="Ig-like_fold"/>
</dbReference>
<dbReference type="Gene3D" id="2.60.40.10">
    <property type="entry name" value="Immunoglobulins"/>
    <property type="match status" value="1"/>
</dbReference>
<dbReference type="AlphaFoldDB" id="A0A8S4N540"/>
<gene>
    <name evidence="3" type="ORF">OFUS_LOCUS3053</name>
</gene>
<dbReference type="InterPro" id="IPR036116">
    <property type="entry name" value="FN3_sf"/>
</dbReference>
<feature type="non-terminal residue" evidence="3">
    <location>
        <position position="1"/>
    </location>
</feature>
<evidence type="ECO:0000256" key="1">
    <source>
        <dbReference type="SAM" id="MobiDB-lite"/>
    </source>
</evidence>
<feature type="non-terminal residue" evidence="3">
    <location>
        <position position="113"/>
    </location>
</feature>
<accession>A0A8S4N540</accession>
<dbReference type="EMBL" id="CAIIXF020000001">
    <property type="protein sequence ID" value="CAH1775800.1"/>
    <property type="molecule type" value="Genomic_DNA"/>
</dbReference>
<organism evidence="3 4">
    <name type="scientific">Owenia fusiformis</name>
    <name type="common">Polychaete worm</name>
    <dbReference type="NCBI Taxonomy" id="6347"/>
    <lineage>
        <taxon>Eukaryota</taxon>
        <taxon>Metazoa</taxon>
        <taxon>Spiralia</taxon>
        <taxon>Lophotrochozoa</taxon>
        <taxon>Annelida</taxon>
        <taxon>Polychaeta</taxon>
        <taxon>Sedentaria</taxon>
        <taxon>Canalipalpata</taxon>
        <taxon>Sabellida</taxon>
        <taxon>Oweniida</taxon>
        <taxon>Oweniidae</taxon>
        <taxon>Owenia</taxon>
    </lineage>
</organism>
<dbReference type="InterPro" id="IPR003961">
    <property type="entry name" value="FN3_dom"/>
</dbReference>
<proteinExistence type="predicted"/>
<dbReference type="PROSITE" id="PS50853">
    <property type="entry name" value="FN3"/>
    <property type="match status" value="1"/>
</dbReference>
<dbReference type="SUPFAM" id="SSF49265">
    <property type="entry name" value="Fibronectin type III"/>
    <property type="match status" value="1"/>
</dbReference>
<dbReference type="Proteomes" id="UP000749559">
    <property type="component" value="Unassembled WGS sequence"/>
</dbReference>
<name>A0A8S4N540_OWEFU</name>
<feature type="region of interest" description="Disordered" evidence="1">
    <location>
        <begin position="38"/>
        <end position="57"/>
    </location>
</feature>
<keyword evidence="4" id="KW-1185">Reference proteome</keyword>
<feature type="domain" description="Fibronectin type-III" evidence="2">
    <location>
        <begin position="51"/>
        <end position="113"/>
    </location>
</feature>
<evidence type="ECO:0000259" key="2">
    <source>
        <dbReference type="PROSITE" id="PS50853"/>
    </source>
</evidence>